<organism evidence="2 4">
    <name type="scientific">Cryobacterium roopkundense</name>
    <dbReference type="NCBI Taxonomy" id="1001240"/>
    <lineage>
        <taxon>Bacteria</taxon>
        <taxon>Bacillati</taxon>
        <taxon>Actinomycetota</taxon>
        <taxon>Actinomycetes</taxon>
        <taxon>Micrococcales</taxon>
        <taxon>Microbacteriaceae</taxon>
        <taxon>Cryobacterium</taxon>
    </lineage>
</organism>
<dbReference type="Proteomes" id="UP000561726">
    <property type="component" value="Unassembled WGS sequence"/>
</dbReference>
<dbReference type="STRING" id="1001240.GY21_12465"/>
<dbReference type="EMBL" id="JPXF01000051">
    <property type="protein sequence ID" value="KGJ72862.1"/>
    <property type="molecule type" value="Genomic_DNA"/>
</dbReference>
<gene>
    <name evidence="3" type="ORF">BJ997_003696</name>
    <name evidence="2" type="ORF">GY21_12465</name>
</gene>
<dbReference type="OrthoDB" id="4549080at2"/>
<dbReference type="PROSITE" id="PS51186">
    <property type="entry name" value="GNAT"/>
    <property type="match status" value="1"/>
</dbReference>
<dbReference type="InterPro" id="IPR053144">
    <property type="entry name" value="Acetyltransferase_Butenolide"/>
</dbReference>
<keyword evidence="2" id="KW-0808">Transferase</keyword>
<dbReference type="PANTHER" id="PTHR43233">
    <property type="entry name" value="FAMILY N-ACETYLTRANSFERASE, PUTATIVE (AFU_ORTHOLOGUE AFUA_6G03350)-RELATED"/>
    <property type="match status" value="1"/>
</dbReference>
<evidence type="ECO:0000313" key="2">
    <source>
        <dbReference type="EMBL" id="KGJ72862.1"/>
    </source>
</evidence>
<dbReference type="AlphaFoldDB" id="A0A099J5S0"/>
<dbReference type="Gene3D" id="3.40.630.30">
    <property type="match status" value="1"/>
</dbReference>
<dbReference type="GO" id="GO:0016747">
    <property type="term" value="F:acyltransferase activity, transferring groups other than amino-acyl groups"/>
    <property type="evidence" value="ECO:0007669"/>
    <property type="project" value="InterPro"/>
</dbReference>
<name>A0A099J5S0_9MICO</name>
<dbReference type="InterPro" id="IPR016181">
    <property type="entry name" value="Acyl_CoA_acyltransferase"/>
</dbReference>
<dbReference type="eggNOG" id="COG0456">
    <property type="taxonomic scope" value="Bacteria"/>
</dbReference>
<dbReference type="EMBL" id="JACHBQ010000001">
    <property type="protein sequence ID" value="MBB5643148.1"/>
    <property type="molecule type" value="Genomic_DNA"/>
</dbReference>
<dbReference type="PANTHER" id="PTHR43233:SF1">
    <property type="entry name" value="FAMILY N-ACETYLTRANSFERASE, PUTATIVE (AFU_ORTHOLOGUE AFUA_6G03350)-RELATED"/>
    <property type="match status" value="1"/>
</dbReference>
<protein>
    <submittedName>
        <fullName evidence="2">GNAT family acetyltransferase</fullName>
    </submittedName>
    <submittedName>
        <fullName evidence="3">GNAT superfamily N-acetyltransferase</fullName>
    </submittedName>
</protein>
<sequence length="148" mass="16142">MLSVVLSESKVFTPADLVGLYGSVGWAAYTNDPHSLARAVDQSSYVVSARDSAGELLGLARAISDDVSICYLQDILVRPGQQQTGIGRAMVHRVLERYVHVRQKVLITDDEPGQRAFYESIGFVEAHDFAPAPLRAFVQIGQQHVTSA</sequence>
<reference evidence="3 5" key="2">
    <citation type="submission" date="2020-08" db="EMBL/GenBank/DDBJ databases">
        <title>Sequencing the genomes of 1000 actinobacteria strains.</title>
        <authorList>
            <person name="Klenk H.-P."/>
        </authorList>
    </citation>
    <scope>NUCLEOTIDE SEQUENCE [LARGE SCALE GENOMIC DNA]</scope>
    <source>
        <strain evidence="3 5">DSM 21065</strain>
    </source>
</reference>
<dbReference type="CDD" id="cd04301">
    <property type="entry name" value="NAT_SF"/>
    <property type="match status" value="1"/>
</dbReference>
<evidence type="ECO:0000259" key="1">
    <source>
        <dbReference type="PROSITE" id="PS51186"/>
    </source>
</evidence>
<dbReference type="Pfam" id="PF13673">
    <property type="entry name" value="Acetyltransf_10"/>
    <property type="match status" value="1"/>
</dbReference>
<evidence type="ECO:0000313" key="5">
    <source>
        <dbReference type="Proteomes" id="UP000561726"/>
    </source>
</evidence>
<reference evidence="2 4" key="1">
    <citation type="submission" date="2014-08" db="EMBL/GenBank/DDBJ databases">
        <authorList>
            <person name="Sisinthy S."/>
        </authorList>
    </citation>
    <scope>NUCLEOTIDE SEQUENCE [LARGE SCALE GENOMIC DNA]</scope>
    <source>
        <strain evidence="2 4">RuG17</strain>
    </source>
</reference>
<evidence type="ECO:0000313" key="3">
    <source>
        <dbReference type="EMBL" id="MBB5643148.1"/>
    </source>
</evidence>
<dbReference type="SUPFAM" id="SSF55729">
    <property type="entry name" value="Acyl-CoA N-acyltransferases (Nat)"/>
    <property type="match status" value="1"/>
</dbReference>
<comment type="caution">
    <text evidence="2">The sequence shown here is derived from an EMBL/GenBank/DDBJ whole genome shotgun (WGS) entry which is preliminary data.</text>
</comment>
<accession>A0A099J5S0</accession>
<dbReference type="Proteomes" id="UP000029864">
    <property type="component" value="Unassembled WGS sequence"/>
</dbReference>
<keyword evidence="4" id="KW-1185">Reference proteome</keyword>
<dbReference type="RefSeq" id="WP_035837067.1">
    <property type="nucleotide sequence ID" value="NZ_JACHBQ010000001.1"/>
</dbReference>
<proteinExistence type="predicted"/>
<dbReference type="InterPro" id="IPR000182">
    <property type="entry name" value="GNAT_dom"/>
</dbReference>
<feature type="domain" description="N-acetyltransferase" evidence="1">
    <location>
        <begin position="7"/>
        <end position="148"/>
    </location>
</feature>
<evidence type="ECO:0000313" key="4">
    <source>
        <dbReference type="Proteomes" id="UP000029864"/>
    </source>
</evidence>